<dbReference type="AlphaFoldDB" id="A0A1F6FMP4"/>
<dbReference type="InterPro" id="IPR024414">
    <property type="entry name" value="Uncharacterised_PrgI"/>
</dbReference>
<evidence type="ECO:0000313" key="3">
    <source>
        <dbReference type="Proteomes" id="UP000179136"/>
    </source>
</evidence>
<keyword evidence="1" id="KW-0472">Membrane</keyword>
<sequence>MDRFVAPQFIDVEDRIIGPITTRQFIIMVIGGVVVFVAYKILDTAGFILVTLATLLMVIIFGFVKINGRRFHEFVGSMVEAIKRPKVRVWYKSVPMSAVVAENRNKQVDALKTDFIPRKSIKPKKLKDLALIVDTGGRYQG</sequence>
<dbReference type="STRING" id="1798561.A3B87_00310"/>
<organism evidence="2 3">
    <name type="scientific">Candidatus Kuenenbacteria bacterium RIFCSPHIGHO2_02_FULL_39_13</name>
    <dbReference type="NCBI Taxonomy" id="1798561"/>
    <lineage>
        <taxon>Bacteria</taxon>
        <taxon>Candidatus Kueneniibacteriota</taxon>
    </lineage>
</organism>
<feature type="transmembrane region" description="Helical" evidence="1">
    <location>
        <begin position="45"/>
        <end position="64"/>
    </location>
</feature>
<reference evidence="2 3" key="1">
    <citation type="journal article" date="2016" name="Nat. Commun.">
        <title>Thousands of microbial genomes shed light on interconnected biogeochemical processes in an aquifer system.</title>
        <authorList>
            <person name="Anantharaman K."/>
            <person name="Brown C.T."/>
            <person name="Hug L.A."/>
            <person name="Sharon I."/>
            <person name="Castelle C.J."/>
            <person name="Probst A.J."/>
            <person name="Thomas B.C."/>
            <person name="Singh A."/>
            <person name="Wilkins M.J."/>
            <person name="Karaoz U."/>
            <person name="Brodie E.L."/>
            <person name="Williams K.H."/>
            <person name="Hubbard S.S."/>
            <person name="Banfield J.F."/>
        </authorList>
    </citation>
    <scope>NUCLEOTIDE SEQUENCE [LARGE SCALE GENOMIC DNA]</scope>
</reference>
<keyword evidence="1" id="KW-1133">Transmembrane helix</keyword>
<protein>
    <recommendedName>
        <fullName evidence="4">PrgI family protein</fullName>
    </recommendedName>
</protein>
<accession>A0A1F6FMP4</accession>
<evidence type="ECO:0008006" key="4">
    <source>
        <dbReference type="Google" id="ProtNLM"/>
    </source>
</evidence>
<dbReference type="Pfam" id="PF12666">
    <property type="entry name" value="PrgI"/>
    <property type="match status" value="1"/>
</dbReference>
<proteinExistence type="predicted"/>
<feature type="transmembrane region" description="Helical" evidence="1">
    <location>
        <begin position="20"/>
        <end position="39"/>
    </location>
</feature>
<dbReference type="Proteomes" id="UP000179136">
    <property type="component" value="Unassembled WGS sequence"/>
</dbReference>
<keyword evidence="1" id="KW-0812">Transmembrane</keyword>
<name>A0A1F6FMP4_9BACT</name>
<evidence type="ECO:0000313" key="2">
    <source>
        <dbReference type="EMBL" id="OGG87125.1"/>
    </source>
</evidence>
<comment type="caution">
    <text evidence="2">The sequence shown here is derived from an EMBL/GenBank/DDBJ whole genome shotgun (WGS) entry which is preliminary data.</text>
</comment>
<gene>
    <name evidence="2" type="ORF">A3B87_00310</name>
</gene>
<evidence type="ECO:0000256" key="1">
    <source>
        <dbReference type="SAM" id="Phobius"/>
    </source>
</evidence>
<dbReference type="EMBL" id="MFMW01000021">
    <property type="protein sequence ID" value="OGG87125.1"/>
    <property type="molecule type" value="Genomic_DNA"/>
</dbReference>